<protein>
    <submittedName>
        <fullName evidence="3">Uncharacterized protein</fullName>
    </submittedName>
</protein>
<dbReference type="RefSeq" id="WP_321394343.1">
    <property type="nucleotide sequence ID" value="NZ_CP139487.1"/>
</dbReference>
<sequence>MKFFIVLALVASSAVYAAPTATKRAAPVQKEMEAAKKETAKSQKKEEDCDDKAKKPIEIKEETISLSGNTGCSLDDAH</sequence>
<evidence type="ECO:0000313" key="4">
    <source>
        <dbReference type="Proteomes" id="UP001324634"/>
    </source>
</evidence>
<feature type="chain" id="PRO_5043556447" evidence="2">
    <location>
        <begin position="18"/>
        <end position="78"/>
    </location>
</feature>
<dbReference type="KEGG" id="psti:SOO65_19155"/>
<dbReference type="AlphaFoldDB" id="A0AAX4HNS7"/>
<accession>A0AAX4HNS7</accession>
<feature type="compositionally biased region" description="Basic and acidic residues" evidence="1">
    <location>
        <begin position="30"/>
        <end position="62"/>
    </location>
</feature>
<dbReference type="Proteomes" id="UP001324634">
    <property type="component" value="Chromosome"/>
</dbReference>
<feature type="region of interest" description="Disordered" evidence="1">
    <location>
        <begin position="22"/>
        <end position="62"/>
    </location>
</feature>
<name>A0AAX4HNS7_9BACT</name>
<evidence type="ECO:0000256" key="1">
    <source>
        <dbReference type="SAM" id="MobiDB-lite"/>
    </source>
</evidence>
<evidence type="ECO:0000256" key="2">
    <source>
        <dbReference type="SAM" id="SignalP"/>
    </source>
</evidence>
<keyword evidence="4" id="KW-1185">Reference proteome</keyword>
<feature type="signal peptide" evidence="2">
    <location>
        <begin position="1"/>
        <end position="17"/>
    </location>
</feature>
<keyword evidence="2" id="KW-0732">Signal</keyword>
<dbReference type="EMBL" id="CP139487">
    <property type="protein sequence ID" value="WPU64816.1"/>
    <property type="molecule type" value="Genomic_DNA"/>
</dbReference>
<gene>
    <name evidence="3" type="ORF">SOO65_19155</name>
</gene>
<reference evidence="3 4" key="1">
    <citation type="submission" date="2023-11" db="EMBL/GenBank/DDBJ databases">
        <title>Peredibacter starrii A3.12.</title>
        <authorList>
            <person name="Mitchell R.J."/>
        </authorList>
    </citation>
    <scope>NUCLEOTIDE SEQUENCE [LARGE SCALE GENOMIC DNA]</scope>
    <source>
        <strain evidence="3 4">A3.12</strain>
    </source>
</reference>
<organism evidence="3 4">
    <name type="scientific">Peredibacter starrii</name>
    <dbReference type="NCBI Taxonomy" id="28202"/>
    <lineage>
        <taxon>Bacteria</taxon>
        <taxon>Pseudomonadati</taxon>
        <taxon>Bdellovibrionota</taxon>
        <taxon>Bacteriovoracia</taxon>
        <taxon>Bacteriovoracales</taxon>
        <taxon>Bacteriovoracaceae</taxon>
        <taxon>Peredibacter</taxon>
    </lineage>
</organism>
<evidence type="ECO:0000313" key="3">
    <source>
        <dbReference type="EMBL" id="WPU64816.1"/>
    </source>
</evidence>
<proteinExistence type="predicted"/>